<dbReference type="AlphaFoldDB" id="A0AAE1YRU7"/>
<feature type="region of interest" description="Disordered" evidence="1">
    <location>
        <begin position="52"/>
        <end position="121"/>
    </location>
</feature>
<sequence length="121" mass="13139">MYARVAELARALRRRNSPTAAPPPTNAEIIVAPVAGQAGHLVSLGINLLRSSSKDVSGEVEGVPTTESSKSKKRKRKGKSPRKAKSSSKSSKRLSKRAERRAAKDAAEEEENTRQFKDQVT</sequence>
<feature type="compositionally biased region" description="Basic and acidic residues" evidence="1">
    <location>
        <begin position="96"/>
        <end position="121"/>
    </location>
</feature>
<name>A0AAE1YRU7_9LAMI</name>
<evidence type="ECO:0000313" key="3">
    <source>
        <dbReference type="Proteomes" id="UP001293254"/>
    </source>
</evidence>
<protein>
    <submittedName>
        <fullName evidence="2">Uncharacterized protein</fullName>
    </submittedName>
</protein>
<proteinExistence type="predicted"/>
<reference evidence="2" key="1">
    <citation type="submission" date="2020-06" db="EMBL/GenBank/DDBJ databases">
        <authorList>
            <person name="Li T."/>
            <person name="Hu X."/>
            <person name="Zhang T."/>
            <person name="Song X."/>
            <person name="Zhang H."/>
            <person name="Dai N."/>
            <person name="Sheng W."/>
            <person name="Hou X."/>
            <person name="Wei L."/>
        </authorList>
    </citation>
    <scope>NUCLEOTIDE SEQUENCE</scope>
    <source>
        <strain evidence="2">3651</strain>
        <tissue evidence="2">Leaf</tissue>
    </source>
</reference>
<keyword evidence="3" id="KW-1185">Reference proteome</keyword>
<evidence type="ECO:0000256" key="1">
    <source>
        <dbReference type="SAM" id="MobiDB-lite"/>
    </source>
</evidence>
<organism evidence="2 3">
    <name type="scientific">Sesamum alatum</name>
    <dbReference type="NCBI Taxonomy" id="300844"/>
    <lineage>
        <taxon>Eukaryota</taxon>
        <taxon>Viridiplantae</taxon>
        <taxon>Streptophyta</taxon>
        <taxon>Embryophyta</taxon>
        <taxon>Tracheophyta</taxon>
        <taxon>Spermatophyta</taxon>
        <taxon>Magnoliopsida</taxon>
        <taxon>eudicotyledons</taxon>
        <taxon>Gunneridae</taxon>
        <taxon>Pentapetalae</taxon>
        <taxon>asterids</taxon>
        <taxon>lamiids</taxon>
        <taxon>Lamiales</taxon>
        <taxon>Pedaliaceae</taxon>
        <taxon>Sesamum</taxon>
    </lineage>
</organism>
<reference evidence="2" key="2">
    <citation type="journal article" date="2024" name="Plant">
        <title>Genomic evolution and insights into agronomic trait innovations of Sesamum species.</title>
        <authorList>
            <person name="Miao H."/>
            <person name="Wang L."/>
            <person name="Qu L."/>
            <person name="Liu H."/>
            <person name="Sun Y."/>
            <person name="Le M."/>
            <person name="Wang Q."/>
            <person name="Wei S."/>
            <person name="Zheng Y."/>
            <person name="Lin W."/>
            <person name="Duan Y."/>
            <person name="Cao H."/>
            <person name="Xiong S."/>
            <person name="Wang X."/>
            <person name="Wei L."/>
            <person name="Li C."/>
            <person name="Ma Q."/>
            <person name="Ju M."/>
            <person name="Zhao R."/>
            <person name="Li G."/>
            <person name="Mu C."/>
            <person name="Tian Q."/>
            <person name="Mei H."/>
            <person name="Zhang T."/>
            <person name="Gao T."/>
            <person name="Zhang H."/>
        </authorList>
    </citation>
    <scope>NUCLEOTIDE SEQUENCE</scope>
    <source>
        <strain evidence="2">3651</strain>
    </source>
</reference>
<evidence type="ECO:0000313" key="2">
    <source>
        <dbReference type="EMBL" id="KAK4435007.1"/>
    </source>
</evidence>
<accession>A0AAE1YRU7</accession>
<dbReference type="EMBL" id="JACGWO010000002">
    <property type="protein sequence ID" value="KAK4435007.1"/>
    <property type="molecule type" value="Genomic_DNA"/>
</dbReference>
<comment type="caution">
    <text evidence="2">The sequence shown here is derived from an EMBL/GenBank/DDBJ whole genome shotgun (WGS) entry which is preliminary data.</text>
</comment>
<gene>
    <name evidence="2" type="ORF">Salat_0663700</name>
</gene>
<dbReference type="Proteomes" id="UP001293254">
    <property type="component" value="Unassembled WGS sequence"/>
</dbReference>
<feature type="compositionally biased region" description="Basic residues" evidence="1">
    <location>
        <begin position="71"/>
        <end position="95"/>
    </location>
</feature>